<protein>
    <submittedName>
        <fullName evidence="2">Uncharacterized protein</fullName>
    </submittedName>
</protein>
<proteinExistence type="predicted"/>
<accession>A0A9P9E4U4</accession>
<evidence type="ECO:0000313" key="3">
    <source>
        <dbReference type="Proteomes" id="UP000700596"/>
    </source>
</evidence>
<name>A0A9P9E4U4_9PLEO</name>
<dbReference type="OrthoDB" id="4216327at2759"/>
<sequence>MYFTTATTLLALSAIPLSLAAECGGYGLCGVVPSASRNQLYAIRQHVCGDTDKWRGAGSHYANGGCLRWPNWGESNAQQVCWDAFENILNQCRPEGSGLGYHYGSWTLNGKQYSVSGCSNGC</sequence>
<gene>
    <name evidence="2" type="ORF">B0J11DRAFT_603107</name>
</gene>
<keyword evidence="3" id="KW-1185">Reference proteome</keyword>
<evidence type="ECO:0000256" key="1">
    <source>
        <dbReference type="SAM" id="SignalP"/>
    </source>
</evidence>
<evidence type="ECO:0000313" key="2">
    <source>
        <dbReference type="EMBL" id="KAH7130731.1"/>
    </source>
</evidence>
<organism evidence="2 3">
    <name type="scientific">Dendryphion nanum</name>
    <dbReference type="NCBI Taxonomy" id="256645"/>
    <lineage>
        <taxon>Eukaryota</taxon>
        <taxon>Fungi</taxon>
        <taxon>Dikarya</taxon>
        <taxon>Ascomycota</taxon>
        <taxon>Pezizomycotina</taxon>
        <taxon>Dothideomycetes</taxon>
        <taxon>Pleosporomycetidae</taxon>
        <taxon>Pleosporales</taxon>
        <taxon>Torulaceae</taxon>
        <taxon>Dendryphion</taxon>
    </lineage>
</organism>
<dbReference type="Proteomes" id="UP000700596">
    <property type="component" value="Unassembled WGS sequence"/>
</dbReference>
<keyword evidence="1" id="KW-0732">Signal</keyword>
<reference evidence="2" key="1">
    <citation type="journal article" date="2021" name="Nat. Commun.">
        <title>Genetic determinants of endophytism in the Arabidopsis root mycobiome.</title>
        <authorList>
            <person name="Mesny F."/>
            <person name="Miyauchi S."/>
            <person name="Thiergart T."/>
            <person name="Pickel B."/>
            <person name="Atanasova L."/>
            <person name="Karlsson M."/>
            <person name="Huettel B."/>
            <person name="Barry K.W."/>
            <person name="Haridas S."/>
            <person name="Chen C."/>
            <person name="Bauer D."/>
            <person name="Andreopoulos W."/>
            <person name="Pangilinan J."/>
            <person name="LaButti K."/>
            <person name="Riley R."/>
            <person name="Lipzen A."/>
            <person name="Clum A."/>
            <person name="Drula E."/>
            <person name="Henrissat B."/>
            <person name="Kohler A."/>
            <person name="Grigoriev I.V."/>
            <person name="Martin F.M."/>
            <person name="Hacquard S."/>
        </authorList>
    </citation>
    <scope>NUCLEOTIDE SEQUENCE</scope>
    <source>
        <strain evidence="2">MPI-CAGE-CH-0243</strain>
    </source>
</reference>
<dbReference type="EMBL" id="JAGMWT010000004">
    <property type="protein sequence ID" value="KAH7130731.1"/>
    <property type="molecule type" value="Genomic_DNA"/>
</dbReference>
<comment type="caution">
    <text evidence="2">The sequence shown here is derived from an EMBL/GenBank/DDBJ whole genome shotgun (WGS) entry which is preliminary data.</text>
</comment>
<dbReference type="AlphaFoldDB" id="A0A9P9E4U4"/>
<feature type="chain" id="PRO_5040119701" evidence="1">
    <location>
        <begin position="21"/>
        <end position="122"/>
    </location>
</feature>
<feature type="signal peptide" evidence="1">
    <location>
        <begin position="1"/>
        <end position="20"/>
    </location>
</feature>